<dbReference type="RefSeq" id="WP_145772494.1">
    <property type="nucleotide sequence ID" value="NZ_BAAATQ010000177.1"/>
</dbReference>
<reference evidence="2 3" key="1">
    <citation type="submission" date="2019-07" db="EMBL/GenBank/DDBJ databases">
        <title>R&amp;d 2014.</title>
        <authorList>
            <person name="Klenk H.-P."/>
        </authorList>
    </citation>
    <scope>NUCLEOTIDE SEQUENCE [LARGE SCALE GENOMIC DNA]</scope>
    <source>
        <strain evidence="2 3">DSM 43868</strain>
    </source>
</reference>
<evidence type="ECO:0000256" key="1">
    <source>
        <dbReference type="SAM" id="Phobius"/>
    </source>
</evidence>
<protein>
    <submittedName>
        <fullName evidence="2">Uncharacterized protein</fullName>
    </submittedName>
</protein>
<dbReference type="Proteomes" id="UP000319825">
    <property type="component" value="Unassembled WGS sequence"/>
</dbReference>
<feature type="transmembrane region" description="Helical" evidence="1">
    <location>
        <begin position="134"/>
        <end position="151"/>
    </location>
</feature>
<evidence type="ECO:0000313" key="3">
    <source>
        <dbReference type="Proteomes" id="UP000319825"/>
    </source>
</evidence>
<feature type="transmembrane region" description="Helical" evidence="1">
    <location>
        <begin position="44"/>
        <end position="67"/>
    </location>
</feature>
<name>A0A562I2Q2_MICOL</name>
<dbReference type="OrthoDB" id="4464568at2"/>
<evidence type="ECO:0000313" key="2">
    <source>
        <dbReference type="EMBL" id="TWH65076.1"/>
    </source>
</evidence>
<keyword evidence="1" id="KW-0812">Transmembrane</keyword>
<keyword evidence="1" id="KW-1133">Transmembrane helix</keyword>
<feature type="transmembrane region" description="Helical" evidence="1">
    <location>
        <begin position="95"/>
        <end position="114"/>
    </location>
</feature>
<accession>A0A562I2Q2</accession>
<dbReference type="EMBL" id="VLKE01000001">
    <property type="protein sequence ID" value="TWH65076.1"/>
    <property type="molecule type" value="Genomic_DNA"/>
</dbReference>
<keyword evidence="3" id="KW-1185">Reference proteome</keyword>
<sequence length="169" mass="17982">MADPARRLRAAYGAGPRHLVLVLASLAVAGWVALRLAGAPMAGWMLVWFVGAALVHDLFLFPVYAAADAALRRLLPGGPRTANAGRVSALNHVRVPALAAALLFLVYLPGILGLGRPTYAAATGLPRHAELVRWLWLTGALFLAGAVTYAVRVGRRRRARRSGPPVIRS</sequence>
<gene>
    <name evidence="2" type="ORF">JD77_00011</name>
</gene>
<comment type="caution">
    <text evidence="2">The sequence shown here is derived from an EMBL/GenBank/DDBJ whole genome shotgun (WGS) entry which is preliminary data.</text>
</comment>
<feature type="transmembrane region" description="Helical" evidence="1">
    <location>
        <begin position="20"/>
        <end position="38"/>
    </location>
</feature>
<organism evidence="2 3">
    <name type="scientific">Micromonospora olivasterospora</name>
    <dbReference type="NCBI Taxonomy" id="1880"/>
    <lineage>
        <taxon>Bacteria</taxon>
        <taxon>Bacillati</taxon>
        <taxon>Actinomycetota</taxon>
        <taxon>Actinomycetes</taxon>
        <taxon>Micromonosporales</taxon>
        <taxon>Micromonosporaceae</taxon>
        <taxon>Micromonospora</taxon>
    </lineage>
</organism>
<proteinExistence type="predicted"/>
<keyword evidence="1" id="KW-0472">Membrane</keyword>
<dbReference type="AlphaFoldDB" id="A0A562I2Q2"/>